<reference evidence="2" key="1">
    <citation type="submission" date="2018-08" db="EMBL/GenBank/DDBJ databases">
        <title>HSV2 whole genome sequences from clinical isolates.</title>
        <authorList>
            <person name="Roychoudhury P."/>
            <person name="Greninger A.L."/>
            <person name="Jerome K.R."/>
            <person name="Johnston C."/>
            <person name="Wald A."/>
            <person name="Xie H."/>
        </authorList>
    </citation>
    <scope>NUCLEOTIDE SEQUENCE</scope>
    <source>
        <strain evidence="2">2000-9815</strain>
    </source>
</reference>
<evidence type="ECO:0000313" key="2">
    <source>
        <dbReference type="EMBL" id="QBH82824.1"/>
    </source>
</evidence>
<dbReference type="EMBL" id="MH790634">
    <property type="protein sequence ID" value="QBH82824.1"/>
    <property type="molecule type" value="Genomic_DNA"/>
</dbReference>
<proteinExistence type="predicted"/>
<feature type="compositionally biased region" description="Basic residues" evidence="1">
    <location>
        <begin position="11"/>
        <end position="45"/>
    </location>
</feature>
<protein>
    <submittedName>
        <fullName evidence="2">Uncharacterized protein</fullName>
    </submittedName>
</protein>
<evidence type="ECO:0000256" key="1">
    <source>
        <dbReference type="SAM" id="MobiDB-lite"/>
    </source>
</evidence>
<sequence>MMCGQQPWRGPRPRSPRPRTPRPRVHRTPPRPRRHPPGTRPKKPRTCGSWRWGQCRWVATGRAILPACPSAAGPPGPHRPAWRI</sequence>
<accession>A0A481TMK6</accession>
<feature type="region of interest" description="Disordered" evidence="1">
    <location>
        <begin position="1"/>
        <end position="49"/>
    </location>
</feature>
<organismHost>
    <name type="scientific">Homo sapiens</name>
    <name type="common">Human</name>
    <dbReference type="NCBI Taxonomy" id="9606"/>
</organismHost>
<name>A0A481TMK6_HHV2</name>
<organism evidence="2">
    <name type="scientific">Human herpesvirus 2</name>
    <name type="common">HHV-2</name>
    <name type="synonym">Human herpes simplex virus 2</name>
    <dbReference type="NCBI Taxonomy" id="10310"/>
    <lineage>
        <taxon>Viruses</taxon>
        <taxon>Duplodnaviria</taxon>
        <taxon>Heunggongvirae</taxon>
        <taxon>Peploviricota</taxon>
        <taxon>Herviviricetes</taxon>
        <taxon>Herpesvirales</taxon>
        <taxon>Orthoherpesviridae</taxon>
        <taxon>Alphaherpesvirinae</taxon>
        <taxon>Simplexvirus</taxon>
        <taxon>Simplexvirus humanalpha2</taxon>
    </lineage>
</organism>